<dbReference type="AlphaFoldDB" id="A0A0F9PFN7"/>
<sequence length="146" mass="16018">MSTTNRQPVEDFYAPAIDLMIQEHVTFPQATALLGKDLTPDQCVGHSRRQAFRELYQAMLLAHYATKGGVEQTQKAVIVGAILSDAERLREMGKMKEASDATDKAAGILGLKGAETTFNLWGDLSGTDLQRAREEIQARKAASRPN</sequence>
<organism evidence="1">
    <name type="scientific">marine sediment metagenome</name>
    <dbReference type="NCBI Taxonomy" id="412755"/>
    <lineage>
        <taxon>unclassified sequences</taxon>
        <taxon>metagenomes</taxon>
        <taxon>ecological metagenomes</taxon>
    </lineage>
</organism>
<name>A0A0F9PFN7_9ZZZZ</name>
<comment type="caution">
    <text evidence="1">The sequence shown here is derived from an EMBL/GenBank/DDBJ whole genome shotgun (WGS) entry which is preliminary data.</text>
</comment>
<dbReference type="EMBL" id="LAZR01005451">
    <property type="protein sequence ID" value="KKM99840.1"/>
    <property type="molecule type" value="Genomic_DNA"/>
</dbReference>
<protein>
    <submittedName>
        <fullName evidence="1">Uncharacterized protein</fullName>
    </submittedName>
</protein>
<accession>A0A0F9PFN7</accession>
<proteinExistence type="predicted"/>
<evidence type="ECO:0000313" key="1">
    <source>
        <dbReference type="EMBL" id="KKM99840.1"/>
    </source>
</evidence>
<reference evidence="1" key="1">
    <citation type="journal article" date="2015" name="Nature">
        <title>Complex archaea that bridge the gap between prokaryotes and eukaryotes.</title>
        <authorList>
            <person name="Spang A."/>
            <person name="Saw J.H."/>
            <person name="Jorgensen S.L."/>
            <person name="Zaremba-Niedzwiedzka K."/>
            <person name="Martijn J."/>
            <person name="Lind A.E."/>
            <person name="van Eijk R."/>
            <person name="Schleper C."/>
            <person name="Guy L."/>
            <person name="Ettema T.J."/>
        </authorList>
    </citation>
    <scope>NUCLEOTIDE SEQUENCE</scope>
</reference>
<gene>
    <name evidence="1" type="ORF">LCGC14_1143730</name>
</gene>